<evidence type="ECO:0000313" key="2">
    <source>
        <dbReference type="EMBL" id="AAF83155.1"/>
    </source>
</evidence>
<sequence length="77" mass="8501">MVSGFFKLIIAIYAKALGIVALIACQALLLTSIFTFVFAVLEGKFSILIFVVISTESNSVLEFLENLLFISVLIWQV</sequence>
<evidence type="ECO:0000313" key="3">
    <source>
        <dbReference type="Proteomes" id="UP000000812"/>
    </source>
</evidence>
<gene>
    <name evidence="2" type="ordered locus">XF_0345</name>
</gene>
<dbReference type="EMBL" id="AE003849">
    <property type="protein sequence ID" value="AAF83155.1"/>
    <property type="molecule type" value="Genomic_DNA"/>
</dbReference>
<keyword evidence="1" id="KW-0472">Membrane</keyword>
<feature type="transmembrane region" description="Helical" evidence="1">
    <location>
        <begin position="12"/>
        <end position="41"/>
    </location>
</feature>
<accession>Q9PGF7</accession>
<keyword evidence="1" id="KW-1133">Transmembrane helix</keyword>
<keyword evidence="1" id="KW-0812">Transmembrane</keyword>
<reference evidence="2 3" key="1">
    <citation type="journal article" date="2000" name="Nature">
        <title>The genome sequence of the plant pathogen Xylella fastidiosa.</title>
        <authorList>
            <person name="Simpson A.J."/>
            <person name="Reinach F.C."/>
            <person name="Arruda P."/>
            <person name="Abreu F.A."/>
            <person name="Acencio M."/>
            <person name="Alvarenga R."/>
            <person name="Alves L.M."/>
            <person name="Araya J.E."/>
            <person name="Baia G.S."/>
            <person name="Baptista C.S."/>
            <person name="Barros M.H."/>
            <person name="Bonaccorsi E.D."/>
            <person name="Bordin S."/>
            <person name="Bove J.M."/>
            <person name="Briones M.R."/>
            <person name="Bueno M.R."/>
            <person name="Camargo A.A."/>
            <person name="Camargo L.E."/>
            <person name="Carraro D.M."/>
            <person name="Carrer H."/>
            <person name="Colauto N.B."/>
            <person name="Colombo C."/>
            <person name="Costa F.F."/>
            <person name="Costa M.C."/>
            <person name="Costa-Neto C.M."/>
            <person name="Coutinho L.L."/>
            <person name="Cristofani M."/>
            <person name="Dias-Neto E."/>
            <person name="Docena C."/>
            <person name="El-Dorry H."/>
            <person name="Facincani A.P."/>
            <person name="Ferreira A.J."/>
            <person name="Ferreira V.C."/>
            <person name="Ferro J.A."/>
            <person name="Fraga J.S."/>
            <person name="Franca S.C."/>
            <person name="Franco M.C."/>
            <person name="Frohme M."/>
            <person name="Furlan L.R."/>
            <person name="Garnier M."/>
            <person name="Goldman G.H."/>
            <person name="Goldman M.H."/>
            <person name="Gomes S.L."/>
            <person name="Gruber A."/>
            <person name="Ho P.L."/>
            <person name="Hoheisel J.D."/>
            <person name="Junqueira M.L."/>
            <person name="Kemper E.L."/>
            <person name="Kitajima J.P."/>
            <person name="Krieger J.E."/>
            <person name="Kuramae E.E."/>
            <person name="Laigret F."/>
            <person name="Lambais M.R."/>
            <person name="Leite L.C."/>
            <person name="Lemos E.G."/>
            <person name="Lemos M.V."/>
            <person name="Lopes S.A."/>
            <person name="Lopes C.R."/>
            <person name="Machado J.A."/>
            <person name="Machado M.A."/>
            <person name="Madeira A.M."/>
            <person name="Madeira H.M."/>
            <person name="Marino C.L."/>
            <person name="Marques M.V."/>
            <person name="Martins E.A."/>
            <person name="Martins E.M."/>
            <person name="Matsukuma A.Y."/>
            <person name="Menck C.F."/>
            <person name="Miracca E.C."/>
            <person name="Miyaki C.Y."/>
            <person name="Monteriro-Vitorello C.B."/>
            <person name="Moon D.H."/>
            <person name="Nagai M.A."/>
            <person name="Nascimento A.L."/>
            <person name="Netto L.E."/>
            <person name="Nhani A.Jr."/>
            <person name="Nobrega F.G."/>
            <person name="Nunes L.R."/>
            <person name="Oliveira M.A."/>
            <person name="de Oliveira M.C."/>
            <person name="de Oliveira R.C."/>
            <person name="Palmieri D.A."/>
            <person name="Paris A."/>
            <person name="Peixoto B.R."/>
            <person name="Pereira G.A."/>
            <person name="Pereira H.A.Jr."/>
            <person name="Pesquero J.B."/>
            <person name="Quaggio R.B."/>
            <person name="Roberto P.G."/>
            <person name="Rodrigues V."/>
            <person name="de M Rosa A.J."/>
            <person name="de Rosa V.E.Jr."/>
            <person name="de Sa R.G."/>
            <person name="Santelli R.V."/>
            <person name="Sawasaki H.E."/>
            <person name="da Silva A.C."/>
            <person name="da Silva A.M."/>
            <person name="da Silva F.R."/>
            <person name="da Silva W.A.Jr."/>
            <person name="da Silveira J.F."/>
            <person name="Silvestri M.L."/>
            <person name="Siqueira W.J."/>
            <person name="de Souza A.A."/>
            <person name="de Souza A.P."/>
            <person name="Terenzi M.F."/>
            <person name="Truffi D."/>
            <person name="Tsai S.M."/>
            <person name="Tsuhako M.H."/>
            <person name="Vallada H."/>
            <person name="Van Sluys M.A."/>
            <person name="Verjovski-Almeida S."/>
            <person name="Vettore A.L."/>
            <person name="Zago M.A."/>
            <person name="Zatz M."/>
            <person name="Meidanis J."/>
            <person name="Setubal J.C."/>
        </authorList>
    </citation>
    <scope>NUCLEOTIDE SEQUENCE [LARGE SCALE GENOMIC DNA]</scope>
    <source>
        <strain evidence="2 3">9a5c</strain>
    </source>
</reference>
<dbReference type="AlphaFoldDB" id="Q9PGF7"/>
<dbReference type="KEGG" id="xfa:XF_0345"/>
<dbReference type="Proteomes" id="UP000000812">
    <property type="component" value="Chromosome"/>
</dbReference>
<organism evidence="2 3">
    <name type="scientific">Xylella fastidiosa (strain 9a5c)</name>
    <dbReference type="NCBI Taxonomy" id="160492"/>
    <lineage>
        <taxon>Bacteria</taxon>
        <taxon>Pseudomonadati</taxon>
        <taxon>Pseudomonadota</taxon>
        <taxon>Gammaproteobacteria</taxon>
        <taxon>Lysobacterales</taxon>
        <taxon>Lysobacteraceae</taxon>
        <taxon>Xylella</taxon>
    </lineage>
</organism>
<protein>
    <submittedName>
        <fullName evidence="2">Uncharacterized protein</fullName>
    </submittedName>
</protein>
<dbReference type="PIR" id="D82819">
    <property type="entry name" value="D82819"/>
</dbReference>
<proteinExistence type="predicted"/>
<dbReference type="HOGENOM" id="CLU_2637274_0_0_6"/>
<evidence type="ECO:0000256" key="1">
    <source>
        <dbReference type="SAM" id="Phobius"/>
    </source>
</evidence>
<name>Q9PGF7_XYLFA</name>